<dbReference type="InterPro" id="IPR045536">
    <property type="entry name" value="DUF6431"/>
</dbReference>
<evidence type="ECO:0000313" key="3">
    <source>
        <dbReference type="Proteomes" id="UP000261032"/>
    </source>
</evidence>
<reference evidence="2 3" key="1">
    <citation type="submission" date="2018-08" db="EMBL/GenBank/DDBJ databases">
        <title>A genome reference for cultivated species of the human gut microbiota.</title>
        <authorList>
            <person name="Zou Y."/>
            <person name="Xue W."/>
            <person name="Luo G."/>
        </authorList>
    </citation>
    <scope>NUCLEOTIDE SEQUENCE [LARGE SCALE GENOMIC DNA]</scope>
    <source>
        <strain evidence="2 3">OM06-4</strain>
    </source>
</reference>
<organism evidence="2 3">
    <name type="scientific">Thomasclavelia ramosa</name>
    <dbReference type="NCBI Taxonomy" id="1547"/>
    <lineage>
        <taxon>Bacteria</taxon>
        <taxon>Bacillati</taxon>
        <taxon>Bacillota</taxon>
        <taxon>Erysipelotrichia</taxon>
        <taxon>Erysipelotrichales</taxon>
        <taxon>Coprobacillaceae</taxon>
        <taxon>Thomasclavelia</taxon>
    </lineage>
</organism>
<comment type="caution">
    <text evidence="2">The sequence shown here is derived from an EMBL/GenBank/DDBJ whole genome shotgun (WGS) entry which is preliminary data.</text>
</comment>
<dbReference type="Pfam" id="PF20020">
    <property type="entry name" value="DUF6431"/>
    <property type="match status" value="1"/>
</dbReference>
<dbReference type="EMBL" id="QUSL01000005">
    <property type="protein sequence ID" value="RGD86471.1"/>
    <property type="molecule type" value="Genomic_DNA"/>
</dbReference>
<dbReference type="AlphaFoldDB" id="A0A3E3EGX1"/>
<name>A0A3E3EGX1_9FIRM</name>
<evidence type="ECO:0000313" key="2">
    <source>
        <dbReference type="EMBL" id="RGD86471.1"/>
    </source>
</evidence>
<gene>
    <name evidence="2" type="ORF">DXB93_04700</name>
</gene>
<protein>
    <recommendedName>
        <fullName evidence="1">DUF6431 domain-containing protein</fullName>
    </recommendedName>
</protein>
<proteinExistence type="predicted"/>
<dbReference type="GeneID" id="64195460"/>
<evidence type="ECO:0000259" key="1">
    <source>
        <dbReference type="Pfam" id="PF20020"/>
    </source>
</evidence>
<dbReference type="RefSeq" id="WP_003537377.1">
    <property type="nucleotide sequence ID" value="NZ_AP031443.1"/>
</dbReference>
<sequence length="181" mass="21557">MIIISNDTVYLKKEFTQETYDQALIRVDMKGLECDCGSNGKLVKIGYYQRYYKTSTRKICIQIQRVMCKHCGRTHALFVECMVPSSMLLVTTQIELLRSYYNHRLEEFLMVYPTIERSNAFYVVKNYEKKWSKILKLTGLSLMDEEKKIIKVFIKKYQMQFMQMRSYSKIVSQLRLSEKLS</sequence>
<accession>A0A3E3EGX1</accession>
<feature type="domain" description="DUF6431" evidence="1">
    <location>
        <begin position="39"/>
        <end position="85"/>
    </location>
</feature>
<dbReference type="Proteomes" id="UP000261032">
    <property type="component" value="Unassembled WGS sequence"/>
</dbReference>